<dbReference type="EMBL" id="JBJURJ010000021">
    <property type="protein sequence ID" value="MFM9331745.1"/>
    <property type="molecule type" value="Genomic_DNA"/>
</dbReference>
<evidence type="ECO:0000313" key="1">
    <source>
        <dbReference type="EMBL" id="MFM9331745.1"/>
    </source>
</evidence>
<reference evidence="1" key="1">
    <citation type="submission" date="2024-12" db="EMBL/GenBank/DDBJ databases">
        <authorList>
            <person name="Wu N."/>
        </authorList>
    </citation>
    <scope>NUCLEOTIDE SEQUENCE</scope>
    <source>
        <strain evidence="1">P15</strain>
    </source>
</reference>
<keyword evidence="1" id="KW-0503">Monooxygenase</keyword>
<comment type="caution">
    <text evidence="1">The sequence shown here is derived from an EMBL/GenBank/DDBJ whole genome shotgun (WGS) entry which is preliminary data.</text>
</comment>
<keyword evidence="2" id="KW-1185">Reference proteome</keyword>
<dbReference type="Proteomes" id="UP001631969">
    <property type="component" value="Unassembled WGS sequence"/>
</dbReference>
<accession>A0ACC7P5Q2</accession>
<proteinExistence type="predicted"/>
<dbReference type="EC" id="1.-.-.-" evidence="1"/>
<keyword evidence="1" id="KW-0560">Oxidoreductase</keyword>
<gene>
    <name evidence="1" type="ORF">ACI1P1_25940</name>
</gene>
<protein>
    <submittedName>
        <fullName evidence="1">Quinol monooxygenase</fullName>
        <ecNumber evidence="1">1.-.-.-</ecNumber>
    </submittedName>
</protein>
<sequence length="116" mass="12952">HLLRTPIKDEKDEHTMIIIHASLRINPAKNEEFLQEVEGLLAASRAEEGNVSYDLFQEAGKEHSYLMVEVWKSPEAVDVHNKSSHFQAFGAKAKEFLAAPLGLNVFNGEQVKTAGH</sequence>
<feature type="non-terminal residue" evidence="1">
    <location>
        <position position="1"/>
    </location>
</feature>
<organism evidence="1 2">
    <name type="scientific">Paenibacillus mesotrionivorans</name>
    <dbReference type="NCBI Taxonomy" id="3160968"/>
    <lineage>
        <taxon>Bacteria</taxon>
        <taxon>Bacillati</taxon>
        <taxon>Bacillota</taxon>
        <taxon>Bacilli</taxon>
        <taxon>Bacillales</taxon>
        <taxon>Paenibacillaceae</taxon>
        <taxon>Paenibacillus</taxon>
    </lineage>
</organism>
<name>A0ACC7P5Q2_9BACL</name>
<evidence type="ECO:0000313" key="2">
    <source>
        <dbReference type="Proteomes" id="UP001631969"/>
    </source>
</evidence>